<dbReference type="SUPFAM" id="SSF48452">
    <property type="entry name" value="TPR-like"/>
    <property type="match status" value="1"/>
</dbReference>
<dbReference type="Proteomes" id="UP001595989">
    <property type="component" value="Unassembled WGS sequence"/>
</dbReference>
<keyword evidence="3" id="KW-1185">Reference proteome</keyword>
<dbReference type="Gene3D" id="1.25.40.10">
    <property type="entry name" value="Tetratricopeptide repeat domain"/>
    <property type="match status" value="1"/>
</dbReference>
<dbReference type="Pfam" id="PF12688">
    <property type="entry name" value="TPR_5"/>
    <property type="match status" value="1"/>
</dbReference>
<name>A0ABV9DK67_9BACI</name>
<evidence type="ECO:0000313" key="2">
    <source>
        <dbReference type="EMBL" id="MFC4559210.1"/>
    </source>
</evidence>
<gene>
    <name evidence="2" type="ORF">ACFO3D_13505</name>
</gene>
<evidence type="ECO:0000259" key="1">
    <source>
        <dbReference type="Pfam" id="PF12688"/>
    </source>
</evidence>
<proteinExistence type="predicted"/>
<dbReference type="EMBL" id="JBHSFU010000007">
    <property type="protein sequence ID" value="MFC4559210.1"/>
    <property type="molecule type" value="Genomic_DNA"/>
</dbReference>
<reference evidence="3" key="1">
    <citation type="journal article" date="2019" name="Int. J. Syst. Evol. Microbiol.">
        <title>The Global Catalogue of Microorganisms (GCM) 10K type strain sequencing project: providing services to taxonomists for standard genome sequencing and annotation.</title>
        <authorList>
            <consortium name="The Broad Institute Genomics Platform"/>
            <consortium name="The Broad Institute Genome Sequencing Center for Infectious Disease"/>
            <person name="Wu L."/>
            <person name="Ma J."/>
        </authorList>
    </citation>
    <scope>NUCLEOTIDE SEQUENCE [LARGE SCALE GENOMIC DNA]</scope>
    <source>
        <strain evidence="3">CGMCC 4.7426</strain>
    </source>
</reference>
<evidence type="ECO:0000313" key="3">
    <source>
        <dbReference type="Proteomes" id="UP001595989"/>
    </source>
</evidence>
<dbReference type="InterPro" id="IPR011990">
    <property type="entry name" value="TPR-like_helical_dom_sf"/>
</dbReference>
<dbReference type="RefSeq" id="WP_390296887.1">
    <property type="nucleotide sequence ID" value="NZ_JBHSFU010000007.1"/>
</dbReference>
<comment type="caution">
    <text evidence="2">The sequence shown here is derived from an EMBL/GenBank/DDBJ whole genome shotgun (WGS) entry which is preliminary data.</text>
</comment>
<sequence length="161" mass="18401">MNNNYRVKIEEARDLLKKGHPKEAIEYFSKLTNEAKAPGEVFLYAAMTYDNVGNEEEAIPFYEEALNRGIENAKELRDCYVCLASSHRIEGNLFKSLAYLEQAKEKLPGDSVIAVFTALTLFDGKEFSKAVNELGNTLLDETENKELLNYERALREYFKSI</sequence>
<protein>
    <submittedName>
        <fullName evidence="2">Tetratricopeptide repeat protein</fullName>
    </submittedName>
</protein>
<feature type="domain" description="Tetratrico peptide repeat group 5" evidence="1">
    <location>
        <begin position="45"/>
        <end position="158"/>
    </location>
</feature>
<organism evidence="2 3">
    <name type="scientific">Virgibacillus kekensis</name>
    <dbReference type="NCBI Taxonomy" id="202261"/>
    <lineage>
        <taxon>Bacteria</taxon>
        <taxon>Bacillati</taxon>
        <taxon>Bacillota</taxon>
        <taxon>Bacilli</taxon>
        <taxon>Bacillales</taxon>
        <taxon>Bacillaceae</taxon>
        <taxon>Virgibacillus</taxon>
    </lineage>
</organism>
<dbReference type="InterPro" id="IPR041656">
    <property type="entry name" value="TPR_5"/>
</dbReference>
<accession>A0ABV9DK67</accession>